<evidence type="ECO:0000313" key="1">
    <source>
        <dbReference type="EMBL" id="RLM20191.1"/>
    </source>
</evidence>
<reference evidence="1 2" key="1">
    <citation type="submission" date="2016-09" db="EMBL/GenBank/DDBJ databases">
        <authorList>
            <person name="Doonan J."/>
            <person name="Pachebat J.A."/>
            <person name="Golyshin P.N."/>
            <person name="Denman S."/>
            <person name="Mcdonald J.E."/>
        </authorList>
    </citation>
    <scope>NUCLEOTIDE SEQUENCE [LARGE SCALE GENOMIC DNA]</scope>
    <source>
        <strain evidence="1 2">NCPPB 3934</strain>
    </source>
</reference>
<gene>
    <name evidence="1" type="ORF">BIY29_15675</name>
</gene>
<dbReference type="AlphaFoldDB" id="A0A421DKN5"/>
<evidence type="ECO:0000313" key="2">
    <source>
        <dbReference type="Proteomes" id="UP000285648"/>
    </source>
</evidence>
<dbReference type="Proteomes" id="UP000285648">
    <property type="component" value="Unassembled WGS sequence"/>
</dbReference>
<dbReference type="EMBL" id="MJLZ01000042">
    <property type="protein sequence ID" value="RLM20191.1"/>
    <property type="molecule type" value="Genomic_DNA"/>
</dbReference>
<protein>
    <submittedName>
        <fullName evidence="1">Uncharacterized protein</fullName>
    </submittedName>
</protein>
<accession>A0A421DKN5</accession>
<name>A0A421DKN5_9GAMM</name>
<keyword evidence="2" id="KW-1185">Reference proteome</keyword>
<sequence>MTGLNQQAGDNLACEVADKVACKPEIHGPTVPRGTPAAYAAMTPQYALPNKELCQWSDRPEITRPV</sequence>
<organism evidence="1 2">
    <name type="scientific">Brenneria alni</name>
    <dbReference type="NCBI Taxonomy" id="71656"/>
    <lineage>
        <taxon>Bacteria</taxon>
        <taxon>Pseudomonadati</taxon>
        <taxon>Pseudomonadota</taxon>
        <taxon>Gammaproteobacteria</taxon>
        <taxon>Enterobacterales</taxon>
        <taxon>Pectobacteriaceae</taxon>
        <taxon>Brenneria</taxon>
    </lineage>
</organism>
<comment type="caution">
    <text evidence="1">The sequence shown here is derived from an EMBL/GenBank/DDBJ whole genome shotgun (WGS) entry which is preliminary data.</text>
</comment>
<proteinExistence type="predicted"/>